<gene>
    <name evidence="3" type="ORF">C8046_00095</name>
</gene>
<evidence type="ECO:0000313" key="3">
    <source>
        <dbReference type="EMBL" id="PWD49361.1"/>
    </source>
</evidence>
<proteinExistence type="predicted"/>
<evidence type="ECO:0000256" key="1">
    <source>
        <dbReference type="SAM" id="MobiDB-lite"/>
    </source>
</evidence>
<feature type="transmembrane region" description="Helical" evidence="2">
    <location>
        <begin position="62"/>
        <end position="82"/>
    </location>
</feature>
<feature type="transmembrane region" description="Helical" evidence="2">
    <location>
        <begin position="191"/>
        <end position="215"/>
    </location>
</feature>
<protein>
    <submittedName>
        <fullName evidence="3">Uncharacterized protein</fullName>
    </submittedName>
</protein>
<keyword evidence="2" id="KW-1133">Transmembrane helix</keyword>
<feature type="transmembrane region" description="Helical" evidence="2">
    <location>
        <begin position="88"/>
        <end position="106"/>
    </location>
</feature>
<reference evidence="3 4" key="1">
    <citation type="submission" date="2018-03" db="EMBL/GenBank/DDBJ databases">
        <title>Genome assembly of novel Miniimonas species PCH200.</title>
        <authorList>
            <person name="Thakur V."/>
            <person name="Kumar V."/>
            <person name="Singh D."/>
        </authorList>
    </citation>
    <scope>NUCLEOTIDE SEQUENCE [LARGE SCALE GENOMIC DNA]</scope>
    <source>
        <strain evidence="3 4">PCH200</strain>
    </source>
</reference>
<evidence type="ECO:0000256" key="2">
    <source>
        <dbReference type="SAM" id="Phobius"/>
    </source>
</evidence>
<dbReference type="Proteomes" id="UP000245166">
    <property type="component" value="Unassembled WGS sequence"/>
</dbReference>
<dbReference type="RefSeq" id="WP_109227744.1">
    <property type="nucleotide sequence ID" value="NZ_PYHR01000002.1"/>
</dbReference>
<dbReference type="EMBL" id="PYHR01000002">
    <property type="protein sequence ID" value="PWD49361.1"/>
    <property type="molecule type" value="Genomic_DNA"/>
</dbReference>
<name>A0A2U1ZQZ2_9MICO</name>
<evidence type="ECO:0000313" key="4">
    <source>
        <dbReference type="Proteomes" id="UP000245166"/>
    </source>
</evidence>
<keyword evidence="2" id="KW-0472">Membrane</keyword>
<dbReference type="OrthoDB" id="5145992at2"/>
<feature type="region of interest" description="Disordered" evidence="1">
    <location>
        <begin position="1"/>
        <end position="23"/>
    </location>
</feature>
<dbReference type="AlphaFoldDB" id="A0A2U1ZQZ2"/>
<sequence>MTSDLPDVPRWQDTPVVTPTPEVRDAPTPLLAQAHLAALTATAGQIIPPLARAVGWLRWPSLVVLVLGAAGPVLLIALAASWQGWPRPVGIVVGLLALVPVVLLGRSRAATLRAARAPEALTAELAGFAAHVNGGLAILDKLRAVAQGGGARLIPRLTALWKVVQLPGDALEHLDRLPHLRWFLPPRVTDTWARVITVVWSSLGCYLLSTFLGALSLTDVL</sequence>
<accession>A0A2U1ZQZ2</accession>
<keyword evidence="2" id="KW-0812">Transmembrane</keyword>
<comment type="caution">
    <text evidence="3">The sequence shown here is derived from an EMBL/GenBank/DDBJ whole genome shotgun (WGS) entry which is preliminary data.</text>
</comment>
<organism evidence="3 4">
    <name type="scientific">Serinibacter arcticus</name>
    <dbReference type="NCBI Taxonomy" id="1655435"/>
    <lineage>
        <taxon>Bacteria</taxon>
        <taxon>Bacillati</taxon>
        <taxon>Actinomycetota</taxon>
        <taxon>Actinomycetes</taxon>
        <taxon>Micrococcales</taxon>
        <taxon>Beutenbergiaceae</taxon>
        <taxon>Serinibacter</taxon>
    </lineage>
</organism>
<keyword evidence="4" id="KW-1185">Reference proteome</keyword>